<dbReference type="RefSeq" id="XP_056510480.1">
    <property type="nucleotide sequence ID" value="XM_056657680.1"/>
</dbReference>
<reference evidence="20" key="1">
    <citation type="submission" date="2022-11" db="EMBL/GenBank/DDBJ databases">
        <authorList>
            <person name="Petersen C."/>
        </authorList>
    </citation>
    <scope>NUCLEOTIDE SEQUENCE</scope>
    <source>
        <strain evidence="20">IBT 34128</strain>
    </source>
</reference>
<evidence type="ECO:0000313" key="21">
    <source>
        <dbReference type="Proteomes" id="UP001141434"/>
    </source>
</evidence>
<dbReference type="GO" id="GO:0046872">
    <property type="term" value="F:metal ion binding"/>
    <property type="evidence" value="ECO:0007669"/>
    <property type="project" value="UniProtKB-UniRule"/>
</dbReference>
<organism evidence="20 21">
    <name type="scientific">Penicillium alfredii</name>
    <dbReference type="NCBI Taxonomy" id="1506179"/>
    <lineage>
        <taxon>Eukaryota</taxon>
        <taxon>Fungi</taxon>
        <taxon>Dikarya</taxon>
        <taxon>Ascomycota</taxon>
        <taxon>Pezizomycotina</taxon>
        <taxon>Eurotiomycetes</taxon>
        <taxon>Eurotiomycetidae</taxon>
        <taxon>Eurotiales</taxon>
        <taxon>Aspergillaceae</taxon>
        <taxon>Penicillium</taxon>
    </lineage>
</organism>
<dbReference type="PANTHER" id="PTHR43822:SF2">
    <property type="entry name" value="HOMOACONITASE, MITOCHONDRIAL"/>
    <property type="match status" value="1"/>
</dbReference>
<dbReference type="FunFam" id="3.30.499.10:FF:000016">
    <property type="entry name" value="Homoaconitase, mitochondrial"/>
    <property type="match status" value="1"/>
</dbReference>
<comment type="similarity">
    <text evidence="4 17">Belongs to the aconitase/IPM isomerase family.</text>
</comment>
<dbReference type="Gene3D" id="3.30.499.10">
    <property type="entry name" value="Aconitase, domain 3"/>
    <property type="match status" value="2"/>
</dbReference>
<evidence type="ECO:0000256" key="3">
    <source>
        <dbReference type="ARBA" id="ARBA00005106"/>
    </source>
</evidence>
<reference evidence="20" key="2">
    <citation type="journal article" date="2023" name="IMA Fungus">
        <title>Comparative genomic study of the Penicillium genus elucidates a diverse pangenome and 15 lateral gene transfer events.</title>
        <authorList>
            <person name="Petersen C."/>
            <person name="Sorensen T."/>
            <person name="Nielsen M.R."/>
            <person name="Sondergaard T.E."/>
            <person name="Sorensen J.L."/>
            <person name="Fitzpatrick D.A."/>
            <person name="Frisvad J.C."/>
            <person name="Nielsen K.L."/>
        </authorList>
    </citation>
    <scope>NUCLEOTIDE SEQUENCE</scope>
    <source>
        <strain evidence="20">IBT 34128</strain>
    </source>
</reference>
<dbReference type="InterPro" id="IPR036008">
    <property type="entry name" value="Aconitase_4Fe-4S_dom"/>
</dbReference>
<dbReference type="PRINTS" id="PR00415">
    <property type="entry name" value="ACONITASE"/>
</dbReference>
<dbReference type="InterPro" id="IPR015931">
    <property type="entry name" value="Acnase/IPM_dHydase_lsu_aba_1/3"/>
</dbReference>
<feature type="domain" description="Aconitase/3-isopropylmalate dehydratase large subunit alpha/beta/alpha" evidence="18">
    <location>
        <begin position="71"/>
        <end position="514"/>
    </location>
</feature>
<dbReference type="GO" id="GO:0004409">
    <property type="term" value="F:homoaconitate hydratase activity"/>
    <property type="evidence" value="ECO:0007669"/>
    <property type="project" value="UniProtKB-UniRule"/>
</dbReference>
<keyword evidence="12 17" id="KW-0496">Mitochondrion</keyword>
<comment type="pathway">
    <text evidence="3 17">Amino-acid biosynthesis; L-lysine biosynthesis via AAA pathway; L-alpha-aminoadipate from 2-oxoglutarate: step 3/5.</text>
</comment>
<dbReference type="InterPro" id="IPR039386">
    <property type="entry name" value="Homoaconitase_swivel"/>
</dbReference>
<dbReference type="Pfam" id="PF00694">
    <property type="entry name" value="Aconitase_C"/>
    <property type="match status" value="1"/>
</dbReference>
<gene>
    <name evidence="20" type="ORF">NUU61_007155</name>
</gene>
<dbReference type="InterPro" id="IPR018136">
    <property type="entry name" value="Aconitase_4Fe-4S_BS"/>
</dbReference>
<dbReference type="InterPro" id="IPR004418">
    <property type="entry name" value="Homoaconitase_mito"/>
</dbReference>
<evidence type="ECO:0000256" key="6">
    <source>
        <dbReference type="ARBA" id="ARBA00021560"/>
    </source>
</evidence>
<evidence type="ECO:0000259" key="18">
    <source>
        <dbReference type="Pfam" id="PF00330"/>
    </source>
</evidence>
<dbReference type="GeneID" id="81396849"/>
<evidence type="ECO:0000256" key="10">
    <source>
        <dbReference type="ARBA" id="ARBA00023004"/>
    </source>
</evidence>
<dbReference type="FunFam" id="3.30.499.10:FF:000013">
    <property type="entry name" value="Homoaconitase, mitochondrial"/>
    <property type="match status" value="1"/>
</dbReference>
<evidence type="ECO:0000256" key="7">
    <source>
        <dbReference type="ARBA" id="ARBA00022605"/>
    </source>
</evidence>
<dbReference type="NCBIfam" id="TIGR00139">
    <property type="entry name" value="h_aconitase"/>
    <property type="match status" value="1"/>
</dbReference>
<evidence type="ECO:0000256" key="14">
    <source>
        <dbReference type="ARBA" id="ARBA00023239"/>
    </source>
</evidence>
<dbReference type="InterPro" id="IPR050067">
    <property type="entry name" value="IPM_dehydratase_rel_enz"/>
</dbReference>
<keyword evidence="7 17" id="KW-0028">Amino-acid biosynthesis</keyword>
<evidence type="ECO:0000256" key="5">
    <source>
        <dbReference type="ARBA" id="ARBA00012022"/>
    </source>
</evidence>
<dbReference type="PANTHER" id="PTHR43822">
    <property type="entry name" value="HOMOACONITASE, MITOCHONDRIAL-RELATED"/>
    <property type="match status" value="1"/>
</dbReference>
<evidence type="ECO:0000313" key="20">
    <source>
        <dbReference type="EMBL" id="KAJ5092285.1"/>
    </source>
</evidence>
<dbReference type="PROSITE" id="PS01244">
    <property type="entry name" value="ACONITASE_2"/>
    <property type="match status" value="1"/>
</dbReference>
<comment type="cofactor">
    <cofactor evidence="17">
        <name>[4Fe-4S] cluster</name>
        <dbReference type="ChEBI" id="CHEBI:49883"/>
    </cofactor>
    <text evidence="17">Binds 1 [4Fe-4S] cluster per subunit.</text>
</comment>
<dbReference type="SUPFAM" id="SSF53732">
    <property type="entry name" value="Aconitase iron-sulfur domain"/>
    <property type="match status" value="1"/>
</dbReference>
<name>A0A9W9F298_9EURO</name>
<evidence type="ECO:0000256" key="11">
    <source>
        <dbReference type="ARBA" id="ARBA00023014"/>
    </source>
</evidence>
<comment type="function">
    <text evidence="1 17">Catalyzes the reversible hydration of cis-homoaconitate to (2R,3S)-homoisocitrate, a step in the alpha-aminoadipate pathway for lysine biosynthesis.</text>
</comment>
<keyword evidence="11 17" id="KW-0411">Iron-sulfur</keyword>
<dbReference type="CDD" id="cd01582">
    <property type="entry name" value="Homoaconitase"/>
    <property type="match status" value="1"/>
</dbReference>
<evidence type="ECO:0000256" key="15">
    <source>
        <dbReference type="ARBA" id="ARBA00029338"/>
    </source>
</evidence>
<dbReference type="OrthoDB" id="10262323at2759"/>
<dbReference type="InterPro" id="IPR000573">
    <property type="entry name" value="AconitaseA/IPMdHydase_ssu_swvl"/>
</dbReference>
<comment type="subcellular location">
    <subcellularLocation>
        <location evidence="2 17">Mitochondrion</location>
    </subcellularLocation>
</comment>
<evidence type="ECO:0000256" key="4">
    <source>
        <dbReference type="ARBA" id="ARBA00007185"/>
    </source>
</evidence>
<dbReference type="InterPro" id="IPR015928">
    <property type="entry name" value="Aconitase/3IPM_dehydase_swvl"/>
</dbReference>
<comment type="catalytic activity">
    <reaction evidence="15 17">
        <text>(2R,3S)-homoisocitrate = cis-homoaconitate + H2O</text>
        <dbReference type="Rhea" id="RHEA:15485"/>
        <dbReference type="ChEBI" id="CHEBI:15377"/>
        <dbReference type="ChEBI" id="CHEBI:15404"/>
        <dbReference type="ChEBI" id="CHEBI:58174"/>
        <dbReference type="EC" id="4.2.1.36"/>
    </reaction>
</comment>
<dbReference type="SUPFAM" id="SSF52016">
    <property type="entry name" value="LeuD/IlvD-like"/>
    <property type="match status" value="1"/>
</dbReference>
<dbReference type="Proteomes" id="UP001141434">
    <property type="component" value="Unassembled WGS sequence"/>
</dbReference>
<evidence type="ECO:0000256" key="17">
    <source>
        <dbReference type="RuleBase" id="RU362038"/>
    </source>
</evidence>
<evidence type="ECO:0000256" key="12">
    <source>
        <dbReference type="ARBA" id="ARBA00023128"/>
    </source>
</evidence>
<feature type="domain" description="Aconitase A/isopropylmalate dehydratase small subunit swivel" evidence="19">
    <location>
        <begin position="586"/>
        <end position="703"/>
    </location>
</feature>
<dbReference type="Gene3D" id="3.20.19.10">
    <property type="entry name" value="Aconitase, domain 4"/>
    <property type="match status" value="1"/>
</dbReference>
<dbReference type="GO" id="GO:0019878">
    <property type="term" value="P:lysine biosynthetic process via aminoadipic acid"/>
    <property type="evidence" value="ECO:0007669"/>
    <property type="project" value="UniProtKB-UniRule"/>
</dbReference>
<dbReference type="Pfam" id="PF00330">
    <property type="entry name" value="Aconitase"/>
    <property type="match status" value="1"/>
</dbReference>
<comment type="caution">
    <text evidence="20">The sequence shown here is derived from an EMBL/GenBank/DDBJ whole genome shotgun (WGS) entry which is preliminary data.</text>
</comment>
<dbReference type="GO" id="GO:0051539">
    <property type="term" value="F:4 iron, 4 sulfur cluster binding"/>
    <property type="evidence" value="ECO:0007669"/>
    <property type="project" value="UniProtKB-UniRule"/>
</dbReference>
<evidence type="ECO:0000256" key="8">
    <source>
        <dbReference type="ARBA" id="ARBA00022723"/>
    </source>
</evidence>
<keyword evidence="10 17" id="KW-0408">Iron</keyword>
<keyword evidence="8 17" id="KW-0479">Metal-binding</keyword>
<dbReference type="InterPro" id="IPR001030">
    <property type="entry name" value="Acoase/IPM_deHydtase_lsu_aba"/>
</dbReference>
<evidence type="ECO:0000256" key="1">
    <source>
        <dbReference type="ARBA" id="ARBA00003422"/>
    </source>
</evidence>
<dbReference type="EC" id="4.2.1.36" evidence="5 17"/>
<keyword evidence="13 17" id="KW-0457">Lysine biosynthesis</keyword>
<evidence type="ECO:0000256" key="2">
    <source>
        <dbReference type="ARBA" id="ARBA00004173"/>
    </source>
</evidence>
<evidence type="ECO:0000256" key="9">
    <source>
        <dbReference type="ARBA" id="ARBA00022946"/>
    </source>
</evidence>
<sequence length="778" mass="83848">MQSRLMSSASSGRRWVLLRGPVPSTLQRRTFASSPVFFQQAFHSQLEDPTSAAVFSSMQASKAVPQTLTEKIVQQYSVGLAKEKFVQSGDYVTISPHRCMTHDNSWPVALKFMSIGASKLHDPRQIVMTLDHDVQNKTDKNLQKYQQIENFAKLHHVEFYPAGRGIGHQIMVEEGFAWPGTLVVASDSHSNMYGGVGCLGTPIVRTDGASIWATGKTWWQIPPVAKVTLTGVLPPGVTGKDVIVALCGLFDKDDVLNHAIEFTGSEETMRSLPVDDRLTIANMTTEWGALSGLFPIDNVLKGWLKAKATTAAMGLADGPYKTLAPQRFTHPILEQLFANPLTADKGAKYSKELFLDLSSLSPYVSGPNSVKVATPLNELEAADIKVNKAYLVSCTNSRASDIAAAARVFKEAAEKNGGQVPKIADGVKFYIAAASIPEQIAAEGAGDWQILLDAGATTLPAGCGPCIGLGTGLLEPGEVGISASNRNFKGRMGSTDAKAYLGSPEVVAASALSGKLSGPGWYQTPEGWNGVVRGEGDGIREEDRMLTAEQALEKVIGQLDDLVADGEKKFTPEPATEEAPSDDALTELYPGFPERVSGEIVFCDGDNINTDGIYPGKYTYQDNVPVQTMAEVCMSNYDTAFSSIAKQGDILVTGFNFGCGSSREQAATAILAKQIPLVVSGSFGNIFSRNSINNALMGLEIPRLISRLRETFGNAEDQALTRRTGWTLTWDVRRSRIEVQEGENGPKWTHKVGELPPNVQEIIAKGGLEKWVKNAIGA</sequence>
<keyword evidence="21" id="KW-1185">Reference proteome</keyword>
<evidence type="ECO:0000259" key="19">
    <source>
        <dbReference type="Pfam" id="PF00694"/>
    </source>
</evidence>
<proteinExistence type="inferred from homology"/>
<keyword evidence="9 17" id="KW-0809">Transit peptide</keyword>
<protein>
    <recommendedName>
        <fullName evidence="6 17">Homoaconitase, mitochondrial</fullName>
        <ecNumber evidence="5 17">4.2.1.36</ecNumber>
    </recommendedName>
    <alternativeName>
        <fullName evidence="16 17">Homoaconitate hydratase</fullName>
    </alternativeName>
</protein>
<dbReference type="CDD" id="cd01674">
    <property type="entry name" value="Homoaconitase_Swivel"/>
    <property type="match status" value="1"/>
</dbReference>
<evidence type="ECO:0000256" key="16">
    <source>
        <dbReference type="ARBA" id="ARBA00032706"/>
    </source>
</evidence>
<dbReference type="EMBL" id="JAPMSZ010000009">
    <property type="protein sequence ID" value="KAJ5092285.1"/>
    <property type="molecule type" value="Genomic_DNA"/>
</dbReference>
<keyword evidence="14 17" id="KW-0456">Lyase</keyword>
<dbReference type="GO" id="GO:0005739">
    <property type="term" value="C:mitochondrion"/>
    <property type="evidence" value="ECO:0007669"/>
    <property type="project" value="UniProtKB-SubCell"/>
</dbReference>
<evidence type="ECO:0000256" key="13">
    <source>
        <dbReference type="ARBA" id="ARBA00023154"/>
    </source>
</evidence>
<accession>A0A9W9F298</accession>
<dbReference type="AlphaFoldDB" id="A0A9W9F298"/>
<dbReference type="PROSITE" id="PS00450">
    <property type="entry name" value="ACONITASE_1"/>
    <property type="match status" value="1"/>
</dbReference>